<dbReference type="GO" id="GO:0005886">
    <property type="term" value="C:plasma membrane"/>
    <property type="evidence" value="ECO:0007669"/>
    <property type="project" value="TreeGrafter"/>
</dbReference>
<evidence type="ECO:0000259" key="14">
    <source>
        <dbReference type="PROSITE" id="PS50157"/>
    </source>
</evidence>
<dbReference type="InterPro" id="IPR041647">
    <property type="entry name" value="IRK_C"/>
</dbReference>
<dbReference type="Gene3D" id="1.10.287.70">
    <property type="match status" value="1"/>
</dbReference>
<sequence length="879" mass="97468">MRRSGGEMRTGRCILGHARTLSTIPEAEPPVEHRQINKMSGVPAVWPLAYEENGGYLADLWVPHGSKPTLRIDLPDLSPSQRSPALSVSEQSIKANQSTARLLPRRSGGRSRKVMRVARKGQLRAALLSDLFHSALDCSTGVLIGMVFALYVAVRAGFAAIWVLIDYLCALDFDGSYWKAFYQMTYEPYSSDCVSAAVTLAMECCAMVLLNGSVVAAGTTQDTFPLPQLRGSDGLDGNRDELDCRVCGESFHTVSQLGAHVRYRAILDELSGLPEQFSHHCNGNTEERKGSGSRPAGGITVMPLMESFAEQQQQQQLLQPREELMPPRSPGIGDLSRRRRSFMENTRRRPSVYYRPSATEGELPINDFNVHGMPSEWTSFNQMSMKSLNEYTFHSKAGMVTRPGLEIFDNADDVAGAYQDDDSGISFERKRGSAPILPGGHRSKPVFRLLNRERPMKQSSGTMKIDRKNQLQSLYMSDFFHSVLDINTNMLIAGILVFYIAVVAAFAGLWLLVDEPCGALFEGSYLRAFYLSMETQATVGFGAPDQYFSDCTSGVVVLSMQCCVTVLLNASIIGLLYTRLSRGGKRAETILFSDKAVIRTGSDGKPYFMFQIVEMRKHQLIEAHVRCYFFSHRGRYRFVGEYMRLNRPNDELGASVLLAMPTLVIHSIDRYSPLMPPSQRHDTFPFPPLRECDGLQGFRDDYGCPTCGETFHTKVDLRAHIVYNQVNDEINGCPPEYSHRLPPDEIAGHEGSVSAASVGDRSHAERIYDYLSRCGYWEVVVLVEGIEGNTSSTLQARHSYTIDDLVVNATFAPCVTTGDDGGCHIDYSKINELWTSTGRVADDGCTSNMSLAASSLLAREGSFSSDNDDTIMDDVPCRN</sequence>
<evidence type="ECO:0000313" key="15">
    <source>
        <dbReference type="EMBL" id="KAF4674201.1"/>
    </source>
</evidence>
<accession>A0A7J6MTH6</accession>
<dbReference type="AlphaFoldDB" id="A0A7J6MTH6"/>
<dbReference type="OrthoDB" id="273257at2759"/>
<dbReference type="GO" id="GO:1990573">
    <property type="term" value="P:potassium ion import across plasma membrane"/>
    <property type="evidence" value="ECO:0007669"/>
    <property type="project" value="TreeGrafter"/>
</dbReference>
<keyword evidence="11" id="KW-0862">Zinc</keyword>
<dbReference type="InterPro" id="IPR013518">
    <property type="entry name" value="K_chnl_inward-rec_Kir_cyto"/>
</dbReference>
<dbReference type="PANTHER" id="PTHR11767">
    <property type="entry name" value="INWARD RECTIFIER POTASSIUM CHANNEL"/>
    <property type="match status" value="1"/>
</dbReference>
<name>A0A7J6MTH6_PERCH</name>
<keyword evidence="11" id="KW-0479">Metal-binding</keyword>
<keyword evidence="6 12" id="KW-0630">Potassium</keyword>
<keyword evidence="2 12" id="KW-0813">Transport</keyword>
<evidence type="ECO:0000256" key="5">
    <source>
        <dbReference type="ARBA" id="ARBA00022882"/>
    </source>
</evidence>
<dbReference type="SUPFAM" id="SSF81296">
    <property type="entry name" value="E set domains"/>
    <property type="match status" value="2"/>
</dbReference>
<feature type="domain" description="C2H2-type" evidence="14">
    <location>
        <begin position="702"/>
        <end position="730"/>
    </location>
</feature>
<evidence type="ECO:0000256" key="3">
    <source>
        <dbReference type="ARBA" id="ARBA00022538"/>
    </source>
</evidence>
<evidence type="ECO:0000256" key="13">
    <source>
        <dbReference type="SAM" id="Phobius"/>
    </source>
</evidence>
<dbReference type="Gene3D" id="2.60.40.1400">
    <property type="entry name" value="G protein-activated inward rectifier potassium channel 1"/>
    <property type="match status" value="1"/>
</dbReference>
<dbReference type="PROSITE" id="PS50157">
    <property type="entry name" value="ZINC_FINGER_C2H2_2"/>
    <property type="match status" value="1"/>
</dbReference>
<dbReference type="EMBL" id="JAAPAO010000068">
    <property type="protein sequence ID" value="KAF4674201.1"/>
    <property type="molecule type" value="Genomic_DNA"/>
</dbReference>
<protein>
    <submittedName>
        <fullName evidence="15">G protein-activated inward rectifier potassium channel 2</fullName>
    </submittedName>
</protein>
<dbReference type="GO" id="GO:0008270">
    <property type="term" value="F:zinc ion binding"/>
    <property type="evidence" value="ECO:0007669"/>
    <property type="project" value="UniProtKB-KW"/>
</dbReference>
<evidence type="ECO:0000256" key="2">
    <source>
        <dbReference type="ARBA" id="ARBA00022448"/>
    </source>
</evidence>
<organism evidence="15 16">
    <name type="scientific">Perkinsus chesapeaki</name>
    <name type="common">Clam parasite</name>
    <name type="synonym">Perkinsus andrewsi</name>
    <dbReference type="NCBI Taxonomy" id="330153"/>
    <lineage>
        <taxon>Eukaryota</taxon>
        <taxon>Sar</taxon>
        <taxon>Alveolata</taxon>
        <taxon>Perkinsozoa</taxon>
        <taxon>Perkinsea</taxon>
        <taxon>Perkinsida</taxon>
        <taxon>Perkinsidae</taxon>
        <taxon>Perkinsus</taxon>
    </lineage>
</organism>
<evidence type="ECO:0000313" key="16">
    <source>
        <dbReference type="Proteomes" id="UP000591131"/>
    </source>
</evidence>
<comment type="similarity">
    <text evidence="12">Belongs to the inward rectifier-type potassium channel (TC 1.A.2.1) family.</text>
</comment>
<comment type="subcellular location">
    <subcellularLocation>
        <location evidence="1 12">Membrane</location>
        <topology evidence="1 12">Multi-pass membrane protein</topology>
    </subcellularLocation>
</comment>
<keyword evidence="11" id="KW-0863">Zinc-finger</keyword>
<keyword evidence="3 12" id="KW-0633">Potassium transport</keyword>
<keyword evidence="16" id="KW-1185">Reference proteome</keyword>
<evidence type="ECO:0000256" key="12">
    <source>
        <dbReference type="RuleBase" id="RU003822"/>
    </source>
</evidence>
<dbReference type="InterPro" id="IPR040445">
    <property type="entry name" value="Kir_TM"/>
</dbReference>
<reference evidence="15 16" key="1">
    <citation type="submission" date="2020-04" db="EMBL/GenBank/DDBJ databases">
        <title>Perkinsus chesapeaki whole genome sequence.</title>
        <authorList>
            <person name="Bogema D.R."/>
        </authorList>
    </citation>
    <scope>NUCLEOTIDE SEQUENCE [LARGE SCALE GENOMIC DNA]</scope>
    <source>
        <strain evidence="15">ATCC PRA-425</strain>
    </source>
</reference>
<dbReference type="GO" id="GO:0034765">
    <property type="term" value="P:regulation of monoatomic ion transmembrane transport"/>
    <property type="evidence" value="ECO:0007669"/>
    <property type="project" value="TreeGrafter"/>
</dbReference>
<feature type="transmembrane region" description="Helical" evidence="13">
    <location>
        <begin position="142"/>
        <end position="165"/>
    </location>
</feature>
<keyword evidence="9 13" id="KW-0472">Membrane</keyword>
<keyword evidence="7 13" id="KW-1133">Transmembrane helix</keyword>
<keyword evidence="8 12" id="KW-0406">Ion transport</keyword>
<proteinExistence type="inferred from homology"/>
<keyword evidence="4 12" id="KW-0812">Transmembrane</keyword>
<evidence type="ECO:0000256" key="8">
    <source>
        <dbReference type="ARBA" id="ARBA00023065"/>
    </source>
</evidence>
<dbReference type="Pfam" id="PF01007">
    <property type="entry name" value="IRK"/>
    <property type="match status" value="1"/>
</dbReference>
<gene>
    <name evidence="15" type="primary">KCNJ6</name>
    <name evidence="15" type="ORF">FOL47_009607</name>
</gene>
<dbReference type="SUPFAM" id="SSF81324">
    <property type="entry name" value="Voltage-gated potassium channels"/>
    <property type="match status" value="1"/>
</dbReference>
<dbReference type="InterPro" id="IPR013087">
    <property type="entry name" value="Znf_C2H2_type"/>
</dbReference>
<dbReference type="InterPro" id="IPR016449">
    <property type="entry name" value="K_chnl_inward-rec_Kir"/>
</dbReference>
<evidence type="ECO:0000256" key="7">
    <source>
        <dbReference type="ARBA" id="ARBA00022989"/>
    </source>
</evidence>
<evidence type="ECO:0000256" key="1">
    <source>
        <dbReference type="ARBA" id="ARBA00004141"/>
    </source>
</evidence>
<evidence type="ECO:0000256" key="11">
    <source>
        <dbReference type="PROSITE-ProRule" id="PRU00042"/>
    </source>
</evidence>
<dbReference type="GO" id="GO:0034702">
    <property type="term" value="C:monoatomic ion channel complex"/>
    <property type="evidence" value="ECO:0007669"/>
    <property type="project" value="UniProtKB-KW"/>
</dbReference>
<feature type="transmembrane region" description="Helical" evidence="13">
    <location>
        <begin position="555"/>
        <end position="577"/>
    </location>
</feature>
<evidence type="ECO:0000256" key="9">
    <source>
        <dbReference type="ARBA" id="ARBA00023136"/>
    </source>
</evidence>
<dbReference type="PANTHER" id="PTHR11767:SF103">
    <property type="entry name" value="POTASSIUM CHANNEL INWARDLY RECTIFYING TRANSMEMBRANE DOMAIN-CONTAINING PROTEIN"/>
    <property type="match status" value="1"/>
</dbReference>
<dbReference type="InterPro" id="IPR014756">
    <property type="entry name" value="Ig_E-set"/>
</dbReference>
<keyword evidence="5 12" id="KW-0851">Voltage-gated channel</keyword>
<feature type="transmembrane region" description="Helical" evidence="13">
    <location>
        <begin position="490"/>
        <end position="513"/>
    </location>
</feature>
<dbReference type="GO" id="GO:0005242">
    <property type="term" value="F:inward rectifier potassium channel activity"/>
    <property type="evidence" value="ECO:0007669"/>
    <property type="project" value="InterPro"/>
</dbReference>
<keyword evidence="10 12" id="KW-0407">Ion channel</keyword>
<dbReference type="Pfam" id="PF17655">
    <property type="entry name" value="IRK_C"/>
    <property type="match status" value="2"/>
</dbReference>
<evidence type="ECO:0000256" key="4">
    <source>
        <dbReference type="ARBA" id="ARBA00022692"/>
    </source>
</evidence>
<dbReference type="Proteomes" id="UP000591131">
    <property type="component" value="Unassembled WGS sequence"/>
</dbReference>
<evidence type="ECO:0000256" key="6">
    <source>
        <dbReference type="ARBA" id="ARBA00022958"/>
    </source>
</evidence>
<evidence type="ECO:0000256" key="10">
    <source>
        <dbReference type="ARBA" id="ARBA00023303"/>
    </source>
</evidence>
<comment type="caution">
    <text evidence="15">The sequence shown here is derived from an EMBL/GenBank/DDBJ whole genome shotgun (WGS) entry which is preliminary data.</text>
</comment>